<evidence type="ECO:0000256" key="4">
    <source>
        <dbReference type="ARBA" id="ARBA00015561"/>
    </source>
</evidence>
<keyword evidence="9 14" id="KW-1133">Transmembrane helix</keyword>
<feature type="transmembrane region" description="Helical" evidence="14">
    <location>
        <begin position="262"/>
        <end position="283"/>
    </location>
</feature>
<evidence type="ECO:0000256" key="14">
    <source>
        <dbReference type="RuleBase" id="RU364047"/>
    </source>
</evidence>
<proteinExistence type="inferred from homology"/>
<evidence type="ECO:0000256" key="2">
    <source>
        <dbReference type="ARBA" id="ARBA00004922"/>
    </source>
</evidence>
<organism evidence="15 16">
    <name type="scientific">Zymoseptoria brevis</name>
    <dbReference type="NCBI Taxonomy" id="1047168"/>
    <lineage>
        <taxon>Eukaryota</taxon>
        <taxon>Fungi</taxon>
        <taxon>Dikarya</taxon>
        <taxon>Ascomycota</taxon>
        <taxon>Pezizomycotina</taxon>
        <taxon>Dothideomycetes</taxon>
        <taxon>Dothideomycetidae</taxon>
        <taxon>Mycosphaerellales</taxon>
        <taxon>Mycosphaerellaceae</taxon>
        <taxon>Zymoseptoria</taxon>
    </lineage>
</organism>
<reference evidence="15 16" key="1">
    <citation type="submission" date="2015-03" db="EMBL/GenBank/DDBJ databases">
        <title>RNA-seq based gene annotation and comparative genomics of four Zymoseptoria species reveal species-specific pathogenicity related genes and transposable element activity.</title>
        <authorList>
            <person name="Grandaubert J."/>
            <person name="Bhattacharyya A."/>
            <person name="Stukenbrock E.H."/>
        </authorList>
    </citation>
    <scope>NUCLEOTIDE SEQUENCE [LARGE SCALE GENOMIC DNA]</scope>
    <source>
        <strain evidence="15 16">Zb18110</strain>
    </source>
</reference>
<dbReference type="OrthoDB" id="20028at2759"/>
<dbReference type="Pfam" id="PF05208">
    <property type="entry name" value="ALG3"/>
    <property type="match status" value="1"/>
</dbReference>
<feature type="transmembrane region" description="Helical" evidence="14">
    <location>
        <begin position="380"/>
        <end position="399"/>
    </location>
</feature>
<dbReference type="UniPathway" id="UPA00378"/>
<evidence type="ECO:0000256" key="9">
    <source>
        <dbReference type="ARBA" id="ARBA00022989"/>
    </source>
</evidence>
<evidence type="ECO:0000313" key="16">
    <source>
        <dbReference type="Proteomes" id="UP000033647"/>
    </source>
</evidence>
<dbReference type="STRING" id="1047168.A0A0F4GX08"/>
<evidence type="ECO:0000256" key="6">
    <source>
        <dbReference type="ARBA" id="ARBA00022679"/>
    </source>
</evidence>
<dbReference type="PANTHER" id="PTHR12646">
    <property type="entry name" value="NOT56 - RELATED"/>
    <property type="match status" value="1"/>
</dbReference>
<comment type="subcellular location">
    <subcellularLocation>
        <location evidence="1 14">Endoplasmic reticulum membrane</location>
        <topology evidence="1 14">Multi-pass membrane protein</topology>
    </subcellularLocation>
</comment>
<accession>A0A0F4GX08</accession>
<dbReference type="GO" id="GO:0018279">
    <property type="term" value="P:protein N-linked glycosylation via asparagine"/>
    <property type="evidence" value="ECO:0007669"/>
    <property type="project" value="EnsemblFungi"/>
</dbReference>
<dbReference type="AlphaFoldDB" id="A0A0F4GX08"/>
<feature type="transmembrane region" description="Helical" evidence="14">
    <location>
        <begin position="96"/>
        <end position="118"/>
    </location>
</feature>
<evidence type="ECO:0000313" key="15">
    <source>
        <dbReference type="EMBL" id="KJY01955.1"/>
    </source>
</evidence>
<comment type="pathway">
    <text evidence="2 14">Protein modification; protein glycosylation.</text>
</comment>
<comment type="similarity">
    <text evidence="13">Belongs to the glycosyltransferase ALG3 family.</text>
</comment>
<evidence type="ECO:0000256" key="13">
    <source>
        <dbReference type="ARBA" id="ARBA00093457"/>
    </source>
</evidence>
<dbReference type="PANTHER" id="PTHR12646:SF0">
    <property type="entry name" value="DOL-P-MAN:MAN(5)GLCNAC(2)-PP-DOL ALPHA-1,3-MANNOSYLTRANSFERASE"/>
    <property type="match status" value="1"/>
</dbReference>
<evidence type="ECO:0000256" key="3">
    <source>
        <dbReference type="ARBA" id="ARBA00011964"/>
    </source>
</evidence>
<comment type="function">
    <text evidence="11 14">Dol-P-Man:Man(5)GlcNAc(2)-PP-Dol alpha-1,3-mannosyltransferase that operates in the biosynthetic pathway of dolichol-linked oligosaccharides, the glycan precursors employed in protein asparagine (N)-glycosylation. The assembly of dolichol-linked oligosaccharides begins on the cytosolic side of the endoplasmic reticulum membrane and finishes in its lumen. The sequential addition of sugars to dolichol pyrophosphate produces dolichol-linked oligosaccharides containing fourteen sugars, including two GlcNAcs, nine mannoses and three glucoses. Once assembled, the oligosaccharide is transferred from the lipid to nascent proteins by oligosaccharyltransferases. In the lumen of the endoplasmic reticulum, adds the first dolichyl beta-D-mannosyl phosphate derived mannose in an alpha-1,3 linkage to Man(5)GlcNAc(2)-PP-dolichol to produce Man(6)GlcNAc(2)-PP-dolichol.</text>
</comment>
<keyword evidence="16" id="KW-1185">Reference proteome</keyword>
<name>A0A0F4GX08_9PEZI</name>
<feature type="transmembrane region" description="Helical" evidence="14">
    <location>
        <begin position="139"/>
        <end position="160"/>
    </location>
</feature>
<comment type="catalytic activity">
    <reaction evidence="12 14">
        <text>an alpha-D-Man-(1-&gt;2)-alpha-D-Man-(1-&gt;2)-alpha-D-Man-(1-&gt;3)-[alpha-D-Man-(1-&gt;6)]-beta-D-Man-(1-&gt;4)-beta-D-GlcNAc-(1-&gt;4)-alpha-D-GlcNAc-diphospho-di-trans,poly-cis-dolichol + a di-trans,poly-cis-dolichyl beta-D-mannosyl phosphate = an alpha-D-Man-(1-&gt;2)-alpha-D-Man-(1-&gt;2)-alpha-D-Man-(1-&gt;3)-[alpha-D-Man-(1-&gt;3)-alpha-D-Man-(1-&gt;6)]-beta-D-Man-(1-&gt;4)-beta-D-GlcNAc-(1-&gt;4)-alpha-D-GlcNAc-diphospho-di-trans,poly-cis-dolichol + a di-trans,poly-cis-dolichyl phosphate + H(+)</text>
        <dbReference type="Rhea" id="RHEA:29527"/>
        <dbReference type="Rhea" id="RHEA-COMP:19498"/>
        <dbReference type="Rhea" id="RHEA-COMP:19501"/>
        <dbReference type="Rhea" id="RHEA-COMP:19516"/>
        <dbReference type="Rhea" id="RHEA-COMP:19517"/>
        <dbReference type="ChEBI" id="CHEBI:15378"/>
        <dbReference type="ChEBI" id="CHEBI:57683"/>
        <dbReference type="ChEBI" id="CHEBI:58211"/>
        <dbReference type="ChEBI" id="CHEBI:132515"/>
        <dbReference type="ChEBI" id="CHEBI:132516"/>
        <dbReference type="EC" id="2.4.1.258"/>
    </reaction>
    <physiologicalReaction direction="left-to-right" evidence="12 14">
        <dbReference type="Rhea" id="RHEA:29528"/>
    </physiologicalReaction>
</comment>
<keyword evidence="10 14" id="KW-0472">Membrane</keyword>
<evidence type="ECO:0000256" key="10">
    <source>
        <dbReference type="ARBA" id="ARBA00023136"/>
    </source>
</evidence>
<comment type="caution">
    <text evidence="15">The sequence shown here is derived from an EMBL/GenBank/DDBJ whole genome shotgun (WGS) entry which is preliminary data.</text>
</comment>
<evidence type="ECO:0000256" key="8">
    <source>
        <dbReference type="ARBA" id="ARBA00022824"/>
    </source>
</evidence>
<feature type="transmembrane region" description="Helical" evidence="14">
    <location>
        <begin position="317"/>
        <end position="337"/>
    </location>
</feature>
<protein>
    <recommendedName>
        <fullName evidence="4 14">Dol-P-Man:Man(5)GlcNAc(2)-PP-Dol alpha-1,3-mannosyltransferase</fullName>
        <ecNumber evidence="3 14">2.4.1.258</ecNumber>
    </recommendedName>
    <alternativeName>
        <fullName evidence="14">Dol-P-Man-dependent alpha(1-3)-mannosyltransferase</fullName>
    </alternativeName>
</protein>
<dbReference type="Proteomes" id="UP000033647">
    <property type="component" value="Unassembled WGS sequence"/>
</dbReference>
<keyword evidence="6 14" id="KW-0808">Transferase</keyword>
<evidence type="ECO:0000256" key="12">
    <source>
        <dbReference type="ARBA" id="ARBA00049506"/>
    </source>
</evidence>
<keyword evidence="7 14" id="KW-0812">Transmembrane</keyword>
<dbReference type="EMBL" id="LAFY01000261">
    <property type="protein sequence ID" value="KJY01955.1"/>
    <property type="molecule type" value="Genomic_DNA"/>
</dbReference>
<evidence type="ECO:0000256" key="11">
    <source>
        <dbReference type="ARBA" id="ARBA00044743"/>
    </source>
</evidence>
<gene>
    <name evidence="15" type="ORF">TI39_contig269g00021</name>
</gene>
<sequence length="422" mass="47971">MALFKQAWSFVTDPKSTNWTAPLQLLADAALCGAVILKIPYTEIDWSTYMQHIELYLAGQRDYAKITGDTGPLVYPAAHVYIYRFLYYLTSNGTDIFAAQCIFVGLYLATLWIVMQCYRAANVPPYIFPLLSLSKRMHSIFVLRLFNDCWAVFFLFAAIWCWQRKLWTFGTLMYSVGLGVKMSLLLPLPAIGVVLWQGMGRDRAFYQAQSIGQVQTLIAYPFIWGGIWSYITRAFDFSRQFLYVWTVNWRFVSEATFLSKPFSYGLLILHVFLLHLLGVGRWLRPAGVSLGGAIEQLISPPLKDEQKRIAARVTPDFTLTAILTSLIIGCLCARSLHYQFFVYIAWSVPFLLWRSGMSVVMIYAICFAQEWAWNVYPSTNASSAVVVGSLAVTVFSIWIGTSYYVNPSKEAQKVEAEHTKAE</sequence>
<feature type="transmembrane region" description="Helical" evidence="14">
    <location>
        <begin position="172"/>
        <end position="196"/>
    </location>
</feature>
<feature type="transmembrane region" description="Helical" evidence="14">
    <location>
        <begin position="343"/>
        <end position="368"/>
    </location>
</feature>
<keyword evidence="8 14" id="KW-0256">Endoplasmic reticulum</keyword>
<evidence type="ECO:0000256" key="7">
    <source>
        <dbReference type="ARBA" id="ARBA00022692"/>
    </source>
</evidence>
<keyword evidence="5 14" id="KW-0328">Glycosyltransferase</keyword>
<dbReference type="EC" id="2.4.1.258" evidence="3 14"/>
<feature type="transmembrane region" description="Helical" evidence="14">
    <location>
        <begin position="217"/>
        <end position="235"/>
    </location>
</feature>
<evidence type="ECO:0000256" key="1">
    <source>
        <dbReference type="ARBA" id="ARBA00004477"/>
    </source>
</evidence>
<dbReference type="InterPro" id="IPR007873">
    <property type="entry name" value="Glycosyltransferase_ALG3"/>
</dbReference>
<dbReference type="GO" id="GO:0005789">
    <property type="term" value="C:endoplasmic reticulum membrane"/>
    <property type="evidence" value="ECO:0007669"/>
    <property type="project" value="UniProtKB-SubCell"/>
</dbReference>
<dbReference type="GO" id="GO:0006488">
    <property type="term" value="P:dolichol-linked oligosaccharide biosynthetic process"/>
    <property type="evidence" value="ECO:0007669"/>
    <property type="project" value="EnsemblFungi"/>
</dbReference>
<evidence type="ECO:0000256" key="5">
    <source>
        <dbReference type="ARBA" id="ARBA00022676"/>
    </source>
</evidence>
<dbReference type="GO" id="GO:0052925">
    <property type="term" value="F:dol-P-Man:Man(5)GlcNAc(2)-PP-Dol alpha-1,3-mannosyltransferase activity"/>
    <property type="evidence" value="ECO:0007669"/>
    <property type="project" value="UniProtKB-EC"/>
</dbReference>